<keyword evidence="1" id="KW-1133">Transmembrane helix</keyword>
<gene>
    <name evidence="2" type="ORF">CH341_21400</name>
</gene>
<dbReference type="AlphaFoldDB" id="A0A327KWG1"/>
<sequence length="86" mass="9295">MKALILYTVFVVIGAVISAVIGYYAEREISEAVGLVVFLSLFFLNFAVSWVAVILVIDRSLSNAYGRAEQIAIERQGRAAISGRAG</sequence>
<accession>A0A327KWG1</accession>
<evidence type="ECO:0000313" key="2">
    <source>
        <dbReference type="EMBL" id="RAI41562.1"/>
    </source>
</evidence>
<organism evidence="2 3">
    <name type="scientific">Rhodoplanes roseus</name>
    <dbReference type="NCBI Taxonomy" id="29409"/>
    <lineage>
        <taxon>Bacteria</taxon>
        <taxon>Pseudomonadati</taxon>
        <taxon>Pseudomonadota</taxon>
        <taxon>Alphaproteobacteria</taxon>
        <taxon>Hyphomicrobiales</taxon>
        <taxon>Nitrobacteraceae</taxon>
        <taxon>Rhodoplanes</taxon>
    </lineage>
</organism>
<dbReference type="Proteomes" id="UP000249130">
    <property type="component" value="Unassembled WGS sequence"/>
</dbReference>
<proteinExistence type="predicted"/>
<keyword evidence="1" id="KW-0812">Transmembrane</keyword>
<evidence type="ECO:0008006" key="4">
    <source>
        <dbReference type="Google" id="ProtNLM"/>
    </source>
</evidence>
<feature type="transmembrane region" description="Helical" evidence="1">
    <location>
        <begin position="6"/>
        <end position="25"/>
    </location>
</feature>
<evidence type="ECO:0000313" key="3">
    <source>
        <dbReference type="Proteomes" id="UP000249130"/>
    </source>
</evidence>
<dbReference type="EMBL" id="NPEX01000184">
    <property type="protein sequence ID" value="RAI41562.1"/>
    <property type="molecule type" value="Genomic_DNA"/>
</dbReference>
<keyword evidence="1" id="KW-0472">Membrane</keyword>
<reference evidence="2 3" key="1">
    <citation type="submission" date="2017-07" db="EMBL/GenBank/DDBJ databases">
        <title>Draft Genome Sequences of Select Purple Nonsulfur Bacteria.</title>
        <authorList>
            <person name="Lasarre B."/>
            <person name="Mckinlay J.B."/>
        </authorList>
    </citation>
    <scope>NUCLEOTIDE SEQUENCE [LARGE SCALE GENOMIC DNA]</scope>
    <source>
        <strain evidence="2 3">DSM 5909</strain>
    </source>
</reference>
<protein>
    <recommendedName>
        <fullName evidence="4">Protease HtpX</fullName>
    </recommendedName>
</protein>
<comment type="caution">
    <text evidence="2">The sequence shown here is derived from an EMBL/GenBank/DDBJ whole genome shotgun (WGS) entry which is preliminary data.</text>
</comment>
<feature type="transmembrane region" description="Helical" evidence="1">
    <location>
        <begin position="32"/>
        <end position="57"/>
    </location>
</feature>
<keyword evidence="3" id="KW-1185">Reference proteome</keyword>
<dbReference type="RefSeq" id="WP_111421030.1">
    <property type="nucleotide sequence ID" value="NZ_NPEX01000184.1"/>
</dbReference>
<name>A0A327KWG1_9BRAD</name>
<evidence type="ECO:0000256" key="1">
    <source>
        <dbReference type="SAM" id="Phobius"/>
    </source>
</evidence>